<dbReference type="PhylomeDB" id="B4NTY5"/>
<protein>
    <submittedName>
        <fullName evidence="2">GD24612</fullName>
    </submittedName>
</protein>
<dbReference type="Proteomes" id="UP000000304">
    <property type="component" value="Unassembled WGS sequence"/>
</dbReference>
<dbReference type="OrthoDB" id="274765at2759"/>
<evidence type="ECO:0000313" key="3">
    <source>
        <dbReference type="Proteomes" id="UP000000304"/>
    </source>
</evidence>
<dbReference type="HOGENOM" id="CLU_2624669_0_0_1"/>
<dbReference type="STRING" id="7240.B4NTY5"/>
<proteinExistence type="predicted"/>
<dbReference type="AlphaFoldDB" id="B4NTY5"/>
<name>B4NTY5_DROSI</name>
<gene>
    <name evidence="2" type="primary">Dsim\GD24612</name>
    <name evidence="2" type="ORF">Dsim_GD24612</name>
</gene>
<organism evidence="2 3">
    <name type="scientific">Drosophila simulans</name>
    <name type="common">Fruit fly</name>
    <dbReference type="NCBI Taxonomy" id="7240"/>
    <lineage>
        <taxon>Eukaryota</taxon>
        <taxon>Metazoa</taxon>
        <taxon>Ecdysozoa</taxon>
        <taxon>Arthropoda</taxon>
        <taxon>Hexapoda</taxon>
        <taxon>Insecta</taxon>
        <taxon>Pterygota</taxon>
        <taxon>Neoptera</taxon>
        <taxon>Endopterygota</taxon>
        <taxon>Diptera</taxon>
        <taxon>Brachycera</taxon>
        <taxon>Muscomorpha</taxon>
        <taxon>Ephydroidea</taxon>
        <taxon>Drosophilidae</taxon>
        <taxon>Drosophila</taxon>
        <taxon>Sophophora</taxon>
    </lineage>
</organism>
<feature type="region of interest" description="Disordered" evidence="1">
    <location>
        <begin position="58"/>
        <end position="78"/>
    </location>
</feature>
<reference evidence="2 3" key="1">
    <citation type="journal article" date="2007" name="Nature">
        <title>Evolution of genes and genomes on the Drosophila phylogeny.</title>
        <authorList>
            <consortium name="Drosophila 12 Genomes Consortium"/>
            <person name="Clark A.G."/>
            <person name="Eisen M.B."/>
            <person name="Smith D.R."/>
            <person name="Bergman C.M."/>
            <person name="Oliver B."/>
            <person name="Markow T.A."/>
            <person name="Kaufman T.C."/>
            <person name="Kellis M."/>
            <person name="Gelbart W."/>
            <person name="Iyer V.N."/>
            <person name="Pollard D.A."/>
            <person name="Sackton T.B."/>
            <person name="Larracuente A.M."/>
            <person name="Singh N.D."/>
            <person name="Abad J.P."/>
            <person name="Abt D.N."/>
            <person name="Adryan B."/>
            <person name="Aguade M."/>
            <person name="Akashi H."/>
            <person name="Anderson W.W."/>
            <person name="Aquadro C.F."/>
            <person name="Ardell D.H."/>
            <person name="Arguello R."/>
            <person name="Artieri C.G."/>
            <person name="Barbash D.A."/>
            <person name="Barker D."/>
            <person name="Barsanti P."/>
            <person name="Batterham P."/>
            <person name="Batzoglou S."/>
            <person name="Begun D."/>
            <person name="Bhutkar A."/>
            <person name="Blanco E."/>
            <person name="Bosak S.A."/>
            <person name="Bradley R.K."/>
            <person name="Brand A.D."/>
            <person name="Brent M.R."/>
            <person name="Brooks A.N."/>
            <person name="Brown R.H."/>
            <person name="Butlin R.K."/>
            <person name="Caggese C."/>
            <person name="Calvi B.R."/>
            <person name="Bernardo de Carvalho A."/>
            <person name="Caspi A."/>
            <person name="Castrezana S."/>
            <person name="Celniker S.E."/>
            <person name="Chang J.L."/>
            <person name="Chapple C."/>
            <person name="Chatterji S."/>
            <person name="Chinwalla A."/>
            <person name="Civetta A."/>
            <person name="Clifton S.W."/>
            <person name="Comeron J.M."/>
            <person name="Costello J.C."/>
            <person name="Coyne J.A."/>
            <person name="Daub J."/>
            <person name="David R.G."/>
            <person name="Delcher A.L."/>
            <person name="Delehaunty K."/>
            <person name="Do C.B."/>
            <person name="Ebling H."/>
            <person name="Edwards K."/>
            <person name="Eickbush T."/>
            <person name="Evans J.D."/>
            <person name="Filipski A."/>
            <person name="Findeiss S."/>
            <person name="Freyhult E."/>
            <person name="Fulton L."/>
            <person name="Fulton R."/>
            <person name="Garcia A.C."/>
            <person name="Gardiner A."/>
            <person name="Garfield D.A."/>
            <person name="Garvin B.E."/>
            <person name="Gibson G."/>
            <person name="Gilbert D."/>
            <person name="Gnerre S."/>
            <person name="Godfrey J."/>
            <person name="Good R."/>
            <person name="Gotea V."/>
            <person name="Gravely B."/>
            <person name="Greenberg A.J."/>
            <person name="Griffiths-Jones S."/>
            <person name="Gross S."/>
            <person name="Guigo R."/>
            <person name="Gustafson E.A."/>
            <person name="Haerty W."/>
            <person name="Hahn M.W."/>
            <person name="Halligan D.L."/>
            <person name="Halpern A.L."/>
            <person name="Halter G.M."/>
            <person name="Han M.V."/>
            <person name="Heger A."/>
            <person name="Hillier L."/>
            <person name="Hinrichs A.S."/>
            <person name="Holmes I."/>
            <person name="Hoskins R.A."/>
            <person name="Hubisz M.J."/>
            <person name="Hultmark D."/>
            <person name="Huntley M.A."/>
            <person name="Jaffe D.B."/>
            <person name="Jagadeeshan S."/>
            <person name="Jeck W.R."/>
            <person name="Johnson J."/>
            <person name="Jones C.D."/>
            <person name="Jordan W.C."/>
            <person name="Karpen G.H."/>
            <person name="Kataoka E."/>
            <person name="Keightley P.D."/>
            <person name="Kheradpour P."/>
            <person name="Kirkness E.F."/>
            <person name="Koerich L.B."/>
            <person name="Kristiansen K."/>
            <person name="Kudrna D."/>
            <person name="Kulathinal R.J."/>
            <person name="Kumar S."/>
            <person name="Kwok R."/>
            <person name="Lander E."/>
            <person name="Langley C.H."/>
            <person name="Lapoint R."/>
            <person name="Lazzaro B.P."/>
            <person name="Lee S.J."/>
            <person name="Levesque L."/>
            <person name="Li R."/>
            <person name="Lin C.F."/>
            <person name="Lin M.F."/>
            <person name="Lindblad-Toh K."/>
            <person name="Llopart A."/>
            <person name="Long M."/>
            <person name="Low L."/>
            <person name="Lozovsky E."/>
            <person name="Lu J."/>
            <person name="Luo M."/>
            <person name="Machado C.A."/>
            <person name="Makalowski W."/>
            <person name="Marzo M."/>
            <person name="Matsuda M."/>
            <person name="Matzkin L."/>
            <person name="McAllister B."/>
            <person name="McBride C.S."/>
            <person name="McKernan B."/>
            <person name="McKernan K."/>
            <person name="Mendez-Lago M."/>
            <person name="Minx P."/>
            <person name="Mollenhauer M.U."/>
            <person name="Montooth K."/>
            <person name="Mount S.M."/>
            <person name="Mu X."/>
            <person name="Myers E."/>
            <person name="Negre B."/>
            <person name="Newfeld S."/>
            <person name="Nielsen R."/>
            <person name="Noor M.A."/>
            <person name="O'Grady P."/>
            <person name="Pachter L."/>
            <person name="Papaceit M."/>
            <person name="Parisi M.J."/>
            <person name="Parisi M."/>
            <person name="Parts L."/>
            <person name="Pedersen J.S."/>
            <person name="Pesole G."/>
            <person name="Phillippy A.M."/>
            <person name="Ponting C.P."/>
            <person name="Pop M."/>
            <person name="Porcelli D."/>
            <person name="Powell J.R."/>
            <person name="Prohaska S."/>
            <person name="Pruitt K."/>
            <person name="Puig M."/>
            <person name="Quesneville H."/>
            <person name="Ram K.R."/>
            <person name="Rand D."/>
            <person name="Rasmussen M.D."/>
            <person name="Reed L.K."/>
            <person name="Reenan R."/>
            <person name="Reily A."/>
            <person name="Remington K.A."/>
            <person name="Rieger T.T."/>
            <person name="Ritchie M.G."/>
            <person name="Robin C."/>
            <person name="Rogers Y.H."/>
            <person name="Rohde C."/>
            <person name="Rozas J."/>
            <person name="Rubenfield M.J."/>
            <person name="Ruiz A."/>
            <person name="Russo S."/>
            <person name="Salzberg S.L."/>
            <person name="Sanchez-Gracia A."/>
            <person name="Saranga D.J."/>
            <person name="Sato H."/>
            <person name="Schaeffer S.W."/>
            <person name="Schatz M.C."/>
            <person name="Schlenke T."/>
            <person name="Schwartz R."/>
            <person name="Segarra C."/>
            <person name="Singh R.S."/>
            <person name="Sirot L."/>
            <person name="Sirota M."/>
            <person name="Sisneros N.B."/>
            <person name="Smith C.D."/>
            <person name="Smith T.F."/>
            <person name="Spieth J."/>
            <person name="Stage D.E."/>
            <person name="Stark A."/>
            <person name="Stephan W."/>
            <person name="Strausberg R.L."/>
            <person name="Strempel S."/>
            <person name="Sturgill D."/>
            <person name="Sutton G."/>
            <person name="Sutton G.G."/>
            <person name="Tao W."/>
            <person name="Teichmann S."/>
            <person name="Tobari Y.N."/>
            <person name="Tomimura Y."/>
            <person name="Tsolas J.M."/>
            <person name="Valente V.L."/>
            <person name="Venter E."/>
            <person name="Venter J.C."/>
            <person name="Vicario S."/>
            <person name="Vieira F.G."/>
            <person name="Vilella A.J."/>
            <person name="Villasante A."/>
            <person name="Walenz B."/>
            <person name="Wang J."/>
            <person name="Wasserman M."/>
            <person name="Watts T."/>
            <person name="Wilson D."/>
            <person name="Wilson R.K."/>
            <person name="Wing R.A."/>
            <person name="Wolfner M.F."/>
            <person name="Wong A."/>
            <person name="Wong G.K."/>
            <person name="Wu C.I."/>
            <person name="Wu G."/>
            <person name="Yamamoto D."/>
            <person name="Yang H.P."/>
            <person name="Yang S.P."/>
            <person name="Yorke J.A."/>
            <person name="Yoshida K."/>
            <person name="Zdobnov E."/>
            <person name="Zhang P."/>
            <person name="Zhang Y."/>
            <person name="Zimin A.V."/>
            <person name="Baldwin J."/>
            <person name="Abdouelleil A."/>
            <person name="Abdulkadir J."/>
            <person name="Abebe A."/>
            <person name="Abera B."/>
            <person name="Abreu J."/>
            <person name="Acer S.C."/>
            <person name="Aftuck L."/>
            <person name="Alexander A."/>
            <person name="An P."/>
            <person name="Anderson E."/>
            <person name="Anderson S."/>
            <person name="Arachi H."/>
            <person name="Azer M."/>
            <person name="Bachantsang P."/>
            <person name="Barry A."/>
            <person name="Bayul T."/>
            <person name="Berlin A."/>
            <person name="Bessette D."/>
            <person name="Bloom T."/>
            <person name="Blye J."/>
            <person name="Boguslavskiy L."/>
            <person name="Bonnet C."/>
            <person name="Boukhgalter B."/>
            <person name="Bourzgui I."/>
            <person name="Brown A."/>
            <person name="Cahill P."/>
            <person name="Channer S."/>
            <person name="Cheshatsang Y."/>
            <person name="Chuda L."/>
            <person name="Citroen M."/>
            <person name="Collymore A."/>
            <person name="Cooke P."/>
            <person name="Costello M."/>
            <person name="D'Aco K."/>
            <person name="Daza R."/>
            <person name="De Haan G."/>
            <person name="DeGray S."/>
            <person name="DeMaso C."/>
            <person name="Dhargay N."/>
            <person name="Dooley K."/>
            <person name="Dooley E."/>
            <person name="Doricent M."/>
            <person name="Dorje P."/>
            <person name="Dorjee K."/>
            <person name="Dupes A."/>
            <person name="Elong R."/>
            <person name="Falk J."/>
            <person name="Farina A."/>
            <person name="Faro S."/>
            <person name="Ferguson D."/>
            <person name="Fisher S."/>
            <person name="Foley C.D."/>
            <person name="Franke A."/>
            <person name="Friedrich D."/>
            <person name="Gadbois L."/>
            <person name="Gearin G."/>
            <person name="Gearin C.R."/>
            <person name="Giannoukos G."/>
            <person name="Goode T."/>
            <person name="Graham J."/>
            <person name="Grandbois E."/>
            <person name="Grewal S."/>
            <person name="Gyaltsen K."/>
            <person name="Hafez N."/>
            <person name="Hagos B."/>
            <person name="Hall J."/>
            <person name="Henson C."/>
            <person name="Hollinger A."/>
            <person name="Honan T."/>
            <person name="Huard M.D."/>
            <person name="Hughes L."/>
            <person name="Hurhula B."/>
            <person name="Husby M.E."/>
            <person name="Kamat A."/>
            <person name="Kanga B."/>
            <person name="Kashin S."/>
            <person name="Khazanovich D."/>
            <person name="Kisner P."/>
            <person name="Lance K."/>
            <person name="Lara M."/>
            <person name="Lee W."/>
            <person name="Lennon N."/>
            <person name="Letendre F."/>
            <person name="LeVine R."/>
            <person name="Lipovsky A."/>
            <person name="Liu X."/>
            <person name="Liu J."/>
            <person name="Liu S."/>
            <person name="Lokyitsang T."/>
            <person name="Lokyitsang Y."/>
            <person name="Lubonja R."/>
            <person name="Lui A."/>
            <person name="MacDonald P."/>
            <person name="Magnisalis V."/>
            <person name="Maru K."/>
            <person name="Matthews C."/>
            <person name="McCusker W."/>
            <person name="McDonough S."/>
            <person name="Mehta T."/>
            <person name="Meldrim J."/>
            <person name="Meneus L."/>
            <person name="Mihai O."/>
            <person name="Mihalev A."/>
            <person name="Mihova T."/>
            <person name="Mittelman R."/>
            <person name="Mlenga V."/>
            <person name="Montmayeur A."/>
            <person name="Mulrain L."/>
            <person name="Navidi A."/>
            <person name="Naylor J."/>
            <person name="Negash T."/>
            <person name="Nguyen T."/>
            <person name="Nguyen N."/>
            <person name="Nicol R."/>
            <person name="Norbu C."/>
            <person name="Norbu N."/>
            <person name="Novod N."/>
            <person name="O'Neill B."/>
            <person name="Osman S."/>
            <person name="Markiewicz E."/>
            <person name="Oyono O.L."/>
            <person name="Patti C."/>
            <person name="Phunkhang P."/>
            <person name="Pierre F."/>
            <person name="Priest M."/>
            <person name="Raghuraman S."/>
            <person name="Rege F."/>
            <person name="Reyes R."/>
            <person name="Rise C."/>
            <person name="Rogov P."/>
            <person name="Ross K."/>
            <person name="Ryan E."/>
            <person name="Settipalli S."/>
            <person name="Shea T."/>
            <person name="Sherpa N."/>
            <person name="Shi L."/>
            <person name="Shih D."/>
            <person name="Sparrow T."/>
            <person name="Spaulding J."/>
            <person name="Stalker J."/>
            <person name="Stange-Thomann N."/>
            <person name="Stavropoulos S."/>
            <person name="Stone C."/>
            <person name="Strader C."/>
            <person name="Tesfaye S."/>
            <person name="Thomson T."/>
            <person name="Thoulutsang Y."/>
            <person name="Thoulutsang D."/>
            <person name="Topham K."/>
            <person name="Topping I."/>
            <person name="Tsamla T."/>
            <person name="Vassiliev H."/>
            <person name="Vo A."/>
            <person name="Wangchuk T."/>
            <person name="Wangdi T."/>
            <person name="Weiand M."/>
            <person name="Wilkinson J."/>
            <person name="Wilson A."/>
            <person name="Yadav S."/>
            <person name="Young G."/>
            <person name="Yu Q."/>
            <person name="Zembek L."/>
            <person name="Zhong D."/>
            <person name="Zimmer A."/>
            <person name="Zwirko Z."/>
            <person name="Jaffe D.B."/>
            <person name="Alvarez P."/>
            <person name="Brockman W."/>
            <person name="Butler J."/>
            <person name="Chin C."/>
            <person name="Gnerre S."/>
            <person name="Grabherr M."/>
            <person name="Kleber M."/>
            <person name="Mauceli E."/>
            <person name="MacCallum I."/>
        </authorList>
    </citation>
    <scope>NUCLEOTIDE SEQUENCE [LARGE SCALE GENOMIC DNA]</scope>
    <source>
        <strain evidence="3">white501</strain>
    </source>
</reference>
<accession>B4NTY5</accession>
<keyword evidence="3" id="KW-1185">Reference proteome</keyword>
<evidence type="ECO:0000256" key="1">
    <source>
        <dbReference type="SAM" id="MobiDB-lite"/>
    </source>
</evidence>
<evidence type="ECO:0000313" key="2">
    <source>
        <dbReference type="EMBL" id="EDX16432.1"/>
    </source>
</evidence>
<dbReference type="EMBL" id="CH983390">
    <property type="protein sequence ID" value="EDX16432.1"/>
    <property type="molecule type" value="Genomic_DNA"/>
</dbReference>
<sequence length="78" mass="8949">MALRILKTVRQVAQPLAVALGGQQTQQLIHTTPACCEIRKLARLWVVDNSDLGKKRWPRDDHRVHPCLQQTRSRLDRG</sequence>